<dbReference type="AlphaFoldDB" id="A0AA87Q9R7"/>
<gene>
    <name evidence="1" type="ORF">RRH01S_06_02200</name>
</gene>
<organism evidence="1 2">
    <name type="scientific">Rhizobium rhizogenes NBRC 13257</name>
    <dbReference type="NCBI Taxonomy" id="1220581"/>
    <lineage>
        <taxon>Bacteria</taxon>
        <taxon>Pseudomonadati</taxon>
        <taxon>Pseudomonadota</taxon>
        <taxon>Alphaproteobacteria</taxon>
        <taxon>Hyphomicrobiales</taxon>
        <taxon>Rhizobiaceae</taxon>
        <taxon>Rhizobium/Agrobacterium group</taxon>
        <taxon>Rhizobium</taxon>
    </lineage>
</organism>
<name>A0AA87Q9R7_RHIRH</name>
<dbReference type="EMBL" id="BAYX01000006">
    <property type="protein sequence ID" value="GAJ93599.1"/>
    <property type="molecule type" value="Genomic_DNA"/>
</dbReference>
<sequence>MTIIMAEATMGGGITTAVTKTAMAMTAIVAITAAGTTIGSAGGVASDGCKIN</sequence>
<evidence type="ECO:0000313" key="1">
    <source>
        <dbReference type="EMBL" id="GAJ93599.1"/>
    </source>
</evidence>
<evidence type="ECO:0000313" key="2">
    <source>
        <dbReference type="Proteomes" id="UP000026941"/>
    </source>
</evidence>
<accession>A0AA87Q9R7</accession>
<dbReference type="Proteomes" id="UP000026941">
    <property type="component" value="Unassembled WGS sequence"/>
</dbReference>
<protein>
    <submittedName>
        <fullName evidence="1">Uncharacterized protein</fullName>
    </submittedName>
</protein>
<proteinExistence type="predicted"/>
<comment type="caution">
    <text evidence="1">The sequence shown here is derived from an EMBL/GenBank/DDBJ whole genome shotgun (WGS) entry which is preliminary data.</text>
</comment>
<reference evidence="1 2" key="1">
    <citation type="submission" date="2014-05" db="EMBL/GenBank/DDBJ databases">
        <title>Whole genome shotgun sequence of Rhizobium rhizogenes NBRC 13257.</title>
        <authorList>
            <person name="Katano-Makiyama Y."/>
            <person name="Hosoyama A."/>
            <person name="Hashimoto M."/>
            <person name="Hosoyama Y."/>
            <person name="Noguchi M."/>
            <person name="Tsuchikane K."/>
            <person name="Kimura A."/>
            <person name="Ohji S."/>
            <person name="Ichikawa N."/>
            <person name="Yamazoe A."/>
            <person name="Fujita N."/>
        </authorList>
    </citation>
    <scope>NUCLEOTIDE SEQUENCE [LARGE SCALE GENOMIC DNA]</scope>
    <source>
        <strain evidence="1 2">NBRC 13257</strain>
    </source>
</reference>